<feature type="compositionally biased region" description="Low complexity" evidence="1">
    <location>
        <begin position="238"/>
        <end position="251"/>
    </location>
</feature>
<protein>
    <submittedName>
        <fullName evidence="3">Uncharacterized protein</fullName>
    </submittedName>
</protein>
<dbReference type="OrthoDB" id="6068857at2759"/>
<feature type="compositionally biased region" description="Polar residues" evidence="1">
    <location>
        <begin position="326"/>
        <end position="344"/>
    </location>
</feature>
<keyword evidence="2" id="KW-0812">Transmembrane</keyword>
<accession>A0A210PZQ3</accession>
<feature type="transmembrane region" description="Helical" evidence="2">
    <location>
        <begin position="24"/>
        <end position="44"/>
    </location>
</feature>
<comment type="caution">
    <text evidence="3">The sequence shown here is derived from an EMBL/GenBank/DDBJ whole genome shotgun (WGS) entry which is preliminary data.</text>
</comment>
<keyword evidence="2" id="KW-1133">Transmembrane helix</keyword>
<evidence type="ECO:0000256" key="1">
    <source>
        <dbReference type="SAM" id="MobiDB-lite"/>
    </source>
</evidence>
<feature type="region of interest" description="Disordered" evidence="1">
    <location>
        <begin position="229"/>
        <end position="264"/>
    </location>
</feature>
<feature type="region of interest" description="Disordered" evidence="1">
    <location>
        <begin position="326"/>
        <end position="396"/>
    </location>
</feature>
<evidence type="ECO:0000256" key="2">
    <source>
        <dbReference type="SAM" id="Phobius"/>
    </source>
</evidence>
<dbReference type="EMBL" id="NEDP02005343">
    <property type="protein sequence ID" value="OWF41889.1"/>
    <property type="molecule type" value="Genomic_DNA"/>
</dbReference>
<organism evidence="3 4">
    <name type="scientific">Mizuhopecten yessoensis</name>
    <name type="common">Japanese scallop</name>
    <name type="synonym">Patinopecten yessoensis</name>
    <dbReference type="NCBI Taxonomy" id="6573"/>
    <lineage>
        <taxon>Eukaryota</taxon>
        <taxon>Metazoa</taxon>
        <taxon>Spiralia</taxon>
        <taxon>Lophotrochozoa</taxon>
        <taxon>Mollusca</taxon>
        <taxon>Bivalvia</taxon>
        <taxon>Autobranchia</taxon>
        <taxon>Pteriomorphia</taxon>
        <taxon>Pectinida</taxon>
        <taxon>Pectinoidea</taxon>
        <taxon>Pectinidae</taxon>
        <taxon>Mizuhopecten</taxon>
    </lineage>
</organism>
<keyword evidence="4" id="KW-1185">Reference proteome</keyword>
<evidence type="ECO:0000313" key="4">
    <source>
        <dbReference type="Proteomes" id="UP000242188"/>
    </source>
</evidence>
<reference evidence="3 4" key="1">
    <citation type="journal article" date="2017" name="Nat. Ecol. Evol.">
        <title>Scallop genome provides insights into evolution of bilaterian karyotype and development.</title>
        <authorList>
            <person name="Wang S."/>
            <person name="Zhang J."/>
            <person name="Jiao W."/>
            <person name="Li J."/>
            <person name="Xun X."/>
            <person name="Sun Y."/>
            <person name="Guo X."/>
            <person name="Huan P."/>
            <person name="Dong B."/>
            <person name="Zhang L."/>
            <person name="Hu X."/>
            <person name="Sun X."/>
            <person name="Wang J."/>
            <person name="Zhao C."/>
            <person name="Wang Y."/>
            <person name="Wang D."/>
            <person name="Huang X."/>
            <person name="Wang R."/>
            <person name="Lv J."/>
            <person name="Li Y."/>
            <person name="Zhang Z."/>
            <person name="Liu B."/>
            <person name="Lu W."/>
            <person name="Hui Y."/>
            <person name="Liang J."/>
            <person name="Zhou Z."/>
            <person name="Hou R."/>
            <person name="Li X."/>
            <person name="Liu Y."/>
            <person name="Li H."/>
            <person name="Ning X."/>
            <person name="Lin Y."/>
            <person name="Zhao L."/>
            <person name="Xing Q."/>
            <person name="Dou J."/>
            <person name="Li Y."/>
            <person name="Mao J."/>
            <person name="Guo H."/>
            <person name="Dou H."/>
            <person name="Li T."/>
            <person name="Mu C."/>
            <person name="Jiang W."/>
            <person name="Fu Q."/>
            <person name="Fu X."/>
            <person name="Miao Y."/>
            <person name="Liu J."/>
            <person name="Yu Q."/>
            <person name="Li R."/>
            <person name="Liao H."/>
            <person name="Li X."/>
            <person name="Kong Y."/>
            <person name="Jiang Z."/>
            <person name="Chourrout D."/>
            <person name="Li R."/>
            <person name="Bao Z."/>
        </authorList>
    </citation>
    <scope>NUCLEOTIDE SEQUENCE [LARGE SCALE GENOMIC DNA]</scope>
    <source>
        <strain evidence="3 4">PY_sf001</strain>
    </source>
</reference>
<sequence>MNNATTNITSSTYNSGSNRQRNTYMLIGFSFISLLMIGIFLAFVHRKCRKSSSSAKQWCLSCCSRQPENRCPSVSRTEEVTGTEQATAQVKPEPEHLYENIAFTDDDGKITKEVIVKEKCVNFRSEMPQCSGFCDTEDDSGISDVCTSPRCSESNSSIDTRYFAYDKNNGLHVYYNDGFDNHNESRGIIRVLMPENLDTGYIQQKRNKNAHVYENINKDQHTYVNVANKRSMSPARSQQKQQKQQHYMQQQRRFRESDAGEHSMRIRHPDVYTIQPKYNTDPNYENLKPEKRLEHLRSDSVYYVNDHSTDRALEALGNSFRRSQRKWQQNSLSHDVSSPSNTYIDISGKESPPSKARHMRGFYRNSPGRRYTGPRRLYNNSSSESSPLPTSQVREREKRLVTQYVKAADGTLRAITLHM</sequence>
<evidence type="ECO:0000313" key="3">
    <source>
        <dbReference type="EMBL" id="OWF41889.1"/>
    </source>
</evidence>
<gene>
    <name evidence="3" type="ORF">KP79_PYT04640</name>
</gene>
<dbReference type="Proteomes" id="UP000242188">
    <property type="component" value="Unassembled WGS sequence"/>
</dbReference>
<keyword evidence="2" id="KW-0472">Membrane</keyword>
<proteinExistence type="predicted"/>
<feature type="compositionally biased region" description="Basic and acidic residues" evidence="1">
    <location>
        <begin position="253"/>
        <end position="264"/>
    </location>
</feature>
<dbReference type="AlphaFoldDB" id="A0A210PZQ3"/>
<name>A0A210PZQ3_MIZYE</name>